<evidence type="ECO:0008006" key="3">
    <source>
        <dbReference type="Google" id="ProtNLM"/>
    </source>
</evidence>
<evidence type="ECO:0000313" key="1">
    <source>
        <dbReference type="EMBL" id="KVW98922.1"/>
    </source>
</evidence>
<dbReference type="Pfam" id="PF08897">
    <property type="entry name" value="DUF1841"/>
    <property type="match status" value="1"/>
</dbReference>
<dbReference type="OrthoDB" id="9789432at2"/>
<dbReference type="Proteomes" id="UP000064243">
    <property type="component" value="Unassembled WGS sequence"/>
</dbReference>
<dbReference type="RefSeq" id="WP_059751705.1">
    <property type="nucleotide sequence ID" value="NZ_LDUG01000008.1"/>
</dbReference>
<reference evidence="1 2" key="1">
    <citation type="journal article" date="2015" name="Appl. Environ. Microbiol.">
        <title>Aerobic and Anaerobic Thiosulfate Oxidation by a Cold-Adapted, Subglacial Chemoautotroph.</title>
        <authorList>
            <person name="Harrold Z.R."/>
            <person name="Skidmore M.L."/>
            <person name="Hamilton T.L."/>
            <person name="Desch L."/>
            <person name="Amada K."/>
            <person name="van Gelder W."/>
            <person name="Glover K."/>
            <person name="Roden E.E."/>
            <person name="Boyd E.S."/>
        </authorList>
    </citation>
    <scope>NUCLEOTIDE SEQUENCE [LARGE SCALE GENOMIC DNA]</scope>
    <source>
        <strain evidence="1 2">RG</strain>
    </source>
</reference>
<sequence length="144" mass="16691">MFNPSRDQVRQFFFDVWAKYRAGQPLTGAELPALDAVLAHPEYHDLLDQPDRYIERDYQPESGETNPFLHLSIHLAISEQLSVDQPPGIRDRYQRLLKQHGDAMEAQHAVMDCLAEMIWQVQRYQTAFDSAAYLRCLDLKLGET</sequence>
<dbReference type="InterPro" id="IPR014993">
    <property type="entry name" value="DUF1841"/>
</dbReference>
<gene>
    <name evidence="1" type="ORF">ABW22_02620</name>
</gene>
<organism evidence="1 2">
    <name type="scientific">Thiobacillus denitrificans</name>
    <dbReference type="NCBI Taxonomy" id="36861"/>
    <lineage>
        <taxon>Bacteria</taxon>
        <taxon>Pseudomonadati</taxon>
        <taxon>Pseudomonadota</taxon>
        <taxon>Betaproteobacteria</taxon>
        <taxon>Nitrosomonadales</taxon>
        <taxon>Thiobacillaceae</taxon>
        <taxon>Thiobacillus</taxon>
    </lineage>
</organism>
<keyword evidence="2" id="KW-1185">Reference proteome</keyword>
<dbReference type="AlphaFoldDB" id="A0A106BUI7"/>
<accession>A0A106BUI7</accession>
<name>A0A106BUI7_THIDE</name>
<proteinExistence type="predicted"/>
<comment type="caution">
    <text evidence="1">The sequence shown here is derived from an EMBL/GenBank/DDBJ whole genome shotgun (WGS) entry which is preliminary data.</text>
</comment>
<evidence type="ECO:0000313" key="2">
    <source>
        <dbReference type="Proteomes" id="UP000064243"/>
    </source>
</evidence>
<dbReference type="EMBL" id="LDUG01000008">
    <property type="protein sequence ID" value="KVW98922.1"/>
    <property type="molecule type" value="Genomic_DNA"/>
</dbReference>
<protein>
    <recommendedName>
        <fullName evidence="3">DUF1841 domain-containing protein</fullName>
    </recommendedName>
</protein>
<dbReference type="STRING" id="1123392.GCA_000376425_00183"/>
<dbReference type="PATRIC" id="fig|36861.3.peg.3391"/>